<feature type="transmembrane region" description="Helical" evidence="7">
    <location>
        <begin position="283"/>
        <end position="303"/>
    </location>
</feature>
<feature type="transmembrane region" description="Helical" evidence="7">
    <location>
        <begin position="134"/>
        <end position="154"/>
    </location>
</feature>
<evidence type="ECO:0000256" key="2">
    <source>
        <dbReference type="ARBA" id="ARBA00007430"/>
    </source>
</evidence>
<dbReference type="GO" id="GO:0005886">
    <property type="term" value="C:plasma membrane"/>
    <property type="evidence" value="ECO:0007669"/>
    <property type="project" value="UniProtKB-SubCell"/>
</dbReference>
<dbReference type="PANTHER" id="PTHR30250:SF10">
    <property type="entry name" value="LIPOPOLYSACCHARIDE BIOSYNTHESIS PROTEIN WZXC"/>
    <property type="match status" value="1"/>
</dbReference>
<accession>A0A9X2ZBI9</accession>
<keyword evidence="5 7" id="KW-1133">Transmembrane helix</keyword>
<keyword evidence="6 7" id="KW-0472">Membrane</keyword>
<comment type="caution">
    <text evidence="8">The sequence shown here is derived from an EMBL/GenBank/DDBJ whole genome shotgun (WGS) entry which is preliminary data.</text>
</comment>
<evidence type="ECO:0000256" key="3">
    <source>
        <dbReference type="ARBA" id="ARBA00022475"/>
    </source>
</evidence>
<keyword evidence="4 7" id="KW-0812">Transmembrane</keyword>
<evidence type="ECO:0000256" key="5">
    <source>
        <dbReference type="ARBA" id="ARBA00022989"/>
    </source>
</evidence>
<feature type="transmembrane region" description="Helical" evidence="7">
    <location>
        <begin position="98"/>
        <end position="122"/>
    </location>
</feature>
<evidence type="ECO:0000256" key="4">
    <source>
        <dbReference type="ARBA" id="ARBA00022692"/>
    </source>
</evidence>
<comment type="similarity">
    <text evidence="2">Belongs to the polysaccharide synthase family.</text>
</comment>
<protein>
    <submittedName>
        <fullName evidence="8">Polysaccharide biosynthesis protein</fullName>
    </submittedName>
</protein>
<dbReference type="AlphaFoldDB" id="A0A9X2ZBI9"/>
<evidence type="ECO:0000313" key="9">
    <source>
        <dbReference type="Proteomes" id="UP001151079"/>
    </source>
</evidence>
<evidence type="ECO:0000256" key="7">
    <source>
        <dbReference type="SAM" id="Phobius"/>
    </source>
</evidence>
<feature type="transmembrane region" description="Helical" evidence="7">
    <location>
        <begin position="378"/>
        <end position="400"/>
    </location>
</feature>
<feature type="transmembrane region" description="Helical" evidence="7">
    <location>
        <begin position="355"/>
        <end position="372"/>
    </location>
</feature>
<keyword evidence="3" id="KW-1003">Cell membrane</keyword>
<reference evidence="8" key="1">
    <citation type="submission" date="2022-10" db="EMBL/GenBank/DDBJ databases">
        <title>Two novel species of Flavobacterium.</title>
        <authorList>
            <person name="Liu Q."/>
            <person name="Xin Y.-H."/>
        </authorList>
    </citation>
    <scope>NUCLEOTIDE SEQUENCE</scope>
    <source>
        <strain evidence="8">LS1R49</strain>
    </source>
</reference>
<dbReference type="RefSeq" id="WP_264205563.1">
    <property type="nucleotide sequence ID" value="NZ_JAOZEW010000005.1"/>
</dbReference>
<dbReference type="Proteomes" id="UP001151079">
    <property type="component" value="Unassembled WGS sequence"/>
</dbReference>
<evidence type="ECO:0000313" key="8">
    <source>
        <dbReference type="EMBL" id="MCV9927425.1"/>
    </source>
</evidence>
<feature type="transmembrane region" description="Helical" evidence="7">
    <location>
        <begin position="199"/>
        <end position="219"/>
    </location>
</feature>
<proteinExistence type="inferred from homology"/>
<dbReference type="EMBL" id="JAOZEW010000005">
    <property type="protein sequence ID" value="MCV9927425.1"/>
    <property type="molecule type" value="Genomic_DNA"/>
</dbReference>
<dbReference type="PANTHER" id="PTHR30250">
    <property type="entry name" value="PST FAMILY PREDICTED COLANIC ACID TRANSPORTER"/>
    <property type="match status" value="1"/>
</dbReference>
<evidence type="ECO:0000256" key="1">
    <source>
        <dbReference type="ARBA" id="ARBA00004651"/>
    </source>
</evidence>
<gene>
    <name evidence="8" type="ORF">OIU83_07165</name>
</gene>
<comment type="subcellular location">
    <subcellularLocation>
        <location evidence="1">Cell membrane</location>
        <topology evidence="1">Multi-pass membrane protein</topology>
    </subcellularLocation>
</comment>
<feature type="transmembrane region" description="Helical" evidence="7">
    <location>
        <begin position="6"/>
        <end position="23"/>
    </location>
</feature>
<name>A0A9X2ZBI9_9FLAO</name>
<feature type="transmembrane region" description="Helical" evidence="7">
    <location>
        <begin position="323"/>
        <end position="343"/>
    </location>
</feature>
<feature type="transmembrane region" description="Helical" evidence="7">
    <location>
        <begin position="239"/>
        <end position="262"/>
    </location>
</feature>
<organism evidence="8 9">
    <name type="scientific">Flavobacterium shii</name>
    <dbReference type="NCBI Taxonomy" id="2987687"/>
    <lineage>
        <taxon>Bacteria</taxon>
        <taxon>Pseudomonadati</taxon>
        <taxon>Bacteroidota</taxon>
        <taxon>Flavobacteriia</taxon>
        <taxon>Flavobacteriales</taxon>
        <taxon>Flavobacteriaceae</taxon>
        <taxon>Flavobacterium</taxon>
    </lineage>
</organism>
<sequence length="411" mass="47176">MEQGYYYTFGSILAIQIFFELGLSNIITQFVAHETANLTWNNKVSFSGSKESSSRLSSLLRFTIRWFGVIAFLLFFGLLIAGYCFFNKYGENDIIVEWQIPWLILSITTSLSLMLSPILAFLEGLGRVKEVAKIRLIQQIVQLSFVLIFFLLGFKLFSSPLAAILSFGIVPLWILLGNKKKLLIFIWNKIDVYKVNYKLEIFPFQWKIALSWISGYFIFQLFNPVLFATEGPIVAGQMGMTLAILNAILMFTLSWVTTKVPVFSGLIAKKQYKELDSLFNKTLIQSAVLNAVVLSSFFILIYFLRYFDIKIGNKNLGDRFLPFTSMMFMIIPVFLNHIIASWATYLRCHKKEPMLLQSVAMGILCCVSTILLGNNFGVFGMTLGYMILTIIGFVWTYFIFKNKKQEWHNEE</sequence>
<keyword evidence="9" id="KW-1185">Reference proteome</keyword>
<evidence type="ECO:0000256" key="6">
    <source>
        <dbReference type="ARBA" id="ARBA00023136"/>
    </source>
</evidence>
<feature type="transmembrane region" description="Helical" evidence="7">
    <location>
        <begin position="64"/>
        <end position="86"/>
    </location>
</feature>
<dbReference type="InterPro" id="IPR050833">
    <property type="entry name" value="Poly_Biosynth_Transport"/>
</dbReference>